<evidence type="ECO:0000313" key="1">
    <source>
        <dbReference type="EMBL" id="RXI00585.1"/>
    </source>
</evidence>
<name>A0A498K3R4_MALDO</name>
<organism evidence="1 2">
    <name type="scientific">Malus domestica</name>
    <name type="common">Apple</name>
    <name type="synonym">Pyrus malus</name>
    <dbReference type="NCBI Taxonomy" id="3750"/>
    <lineage>
        <taxon>Eukaryota</taxon>
        <taxon>Viridiplantae</taxon>
        <taxon>Streptophyta</taxon>
        <taxon>Embryophyta</taxon>
        <taxon>Tracheophyta</taxon>
        <taxon>Spermatophyta</taxon>
        <taxon>Magnoliopsida</taxon>
        <taxon>eudicotyledons</taxon>
        <taxon>Gunneridae</taxon>
        <taxon>Pentapetalae</taxon>
        <taxon>rosids</taxon>
        <taxon>fabids</taxon>
        <taxon>Rosales</taxon>
        <taxon>Rosaceae</taxon>
        <taxon>Amygdaloideae</taxon>
        <taxon>Maleae</taxon>
        <taxon>Malus</taxon>
    </lineage>
</organism>
<keyword evidence="2" id="KW-1185">Reference proteome</keyword>
<sequence length="117" mass="13100">MSRGPAQLGLGCNKRNTPASLGVVTKDEGRHRRFRLSCFDQKNSKRVVVFDMEPGWCDGEGLDIQKPKKNLGFEFGFSKFGEIHTNLGQKKGRRRLQVVGDGSCSGWAWLQAMLVML</sequence>
<evidence type="ECO:0000313" key="2">
    <source>
        <dbReference type="Proteomes" id="UP000290289"/>
    </source>
</evidence>
<gene>
    <name evidence="1" type="ORF">DVH24_000819</name>
</gene>
<accession>A0A498K3R4</accession>
<dbReference type="EMBL" id="RDQH01000330">
    <property type="protein sequence ID" value="RXI00585.1"/>
    <property type="molecule type" value="Genomic_DNA"/>
</dbReference>
<dbReference type="Proteomes" id="UP000290289">
    <property type="component" value="Chromosome 4"/>
</dbReference>
<proteinExistence type="predicted"/>
<dbReference type="AlphaFoldDB" id="A0A498K3R4"/>
<reference evidence="1 2" key="1">
    <citation type="submission" date="2018-10" db="EMBL/GenBank/DDBJ databases">
        <title>A high-quality apple genome assembly.</title>
        <authorList>
            <person name="Hu J."/>
        </authorList>
    </citation>
    <scope>NUCLEOTIDE SEQUENCE [LARGE SCALE GENOMIC DNA]</scope>
    <source>
        <strain evidence="2">cv. HFTH1</strain>
        <tissue evidence="1">Young leaf</tissue>
    </source>
</reference>
<protein>
    <submittedName>
        <fullName evidence="1">Uncharacterized protein</fullName>
    </submittedName>
</protein>
<comment type="caution">
    <text evidence="1">The sequence shown here is derived from an EMBL/GenBank/DDBJ whole genome shotgun (WGS) entry which is preliminary data.</text>
</comment>